<dbReference type="KEGG" id="vg:18263672"/>
<proteinExistence type="predicted"/>
<protein>
    <submittedName>
        <fullName evidence="2">Uncharacterized protein</fullName>
    </submittedName>
</protein>
<keyword evidence="1" id="KW-1133">Transmembrane helix</keyword>
<name>W6JL79_9POXV</name>
<dbReference type="KEGG" id="vg:18263450"/>
<sequence>MDYKRVLLLLIIILEIILLYLQIQNNFKYFINNNKLTIKLDTNTISNKLPINIHELIIITKRDIEKIFDDKEIVFVNDFGNINIEFFNNVDVNNYIIKNNKIMINENNILDIDYYSLILHDIFLPIKTPTPKKNIFVINIRDNYAYLG</sequence>
<keyword evidence="1" id="KW-0812">Transmembrane</keyword>
<keyword evidence="3" id="KW-1185">Reference proteome</keyword>
<dbReference type="EMBL" id="AP013055">
    <property type="protein sequence ID" value="BAO49381.1"/>
    <property type="molecule type" value="Genomic_DNA"/>
</dbReference>
<keyword evidence="1" id="KW-0472">Membrane</keyword>
<feature type="transmembrane region" description="Helical" evidence="1">
    <location>
        <begin position="6"/>
        <end position="23"/>
    </location>
</feature>
<dbReference type="EMBL" id="AP013055">
    <property type="protein sequence ID" value="BAO49603.1"/>
    <property type="molecule type" value="Genomic_DNA"/>
</dbReference>
<evidence type="ECO:0000313" key="3">
    <source>
        <dbReference type="Proteomes" id="UP000174145"/>
    </source>
</evidence>
<evidence type="ECO:0000313" key="2">
    <source>
        <dbReference type="EMBL" id="BAO49381.1"/>
    </source>
</evidence>
<dbReference type="GeneID" id="18263672"/>
<accession>W6JL79</accession>
<organism evidence="2 3">
    <name type="scientific">Alphaentomopoxvirus acuprea</name>
    <dbReference type="NCBI Taxonomy" id="62099"/>
    <lineage>
        <taxon>Viruses</taxon>
        <taxon>Varidnaviria</taxon>
        <taxon>Bamfordvirae</taxon>
        <taxon>Nucleocytoviricota</taxon>
        <taxon>Pokkesviricetes</taxon>
        <taxon>Chitovirales</taxon>
        <taxon>Poxviridae</taxon>
        <taxon>Entomopoxvirinae</taxon>
        <taxon>Alphaentomopoxvirus</taxon>
    </lineage>
</organism>
<dbReference type="GeneID" id="18263450"/>
<evidence type="ECO:0000256" key="1">
    <source>
        <dbReference type="SAM" id="Phobius"/>
    </source>
</evidence>
<dbReference type="Proteomes" id="UP000174145">
    <property type="component" value="Segment"/>
</dbReference>
<dbReference type="RefSeq" id="YP_009001716.1">
    <property type="nucleotide sequence ID" value="NC_023426.1"/>
</dbReference>
<reference evidence="2 3" key="1">
    <citation type="journal article" date="2014" name="Virology">
        <title>The complete genome sequence of the Alphaentomopoxvirus Anomala cuprea entomopoxvirus, including its terminal hairpin loop sequences, suggests a potentially unique mode of apoptosis inhibition and mode of DNA replication.</title>
        <authorList>
            <person name="Mitsuhashi W."/>
            <person name="Miyamoto K."/>
            <person name="Wada S."/>
        </authorList>
    </citation>
    <scope>NUCLEOTIDE SEQUENCE [LARGE SCALE GENOMIC DNA]</scope>
    <source>
        <strain evidence="2">CV6M</strain>
    </source>
</reference>
<dbReference type="RefSeq" id="YP_009001494.1">
    <property type="nucleotide sequence ID" value="NC_023426.1"/>
</dbReference>